<evidence type="ECO:0000256" key="2">
    <source>
        <dbReference type="ARBA" id="ARBA00022771"/>
    </source>
</evidence>
<protein>
    <recommendedName>
        <fullName evidence="5">SWIM-type domain-containing protein</fullName>
    </recommendedName>
</protein>
<evidence type="ECO:0000256" key="4">
    <source>
        <dbReference type="PROSITE-ProRule" id="PRU00325"/>
    </source>
</evidence>
<dbReference type="Pfam" id="PF10551">
    <property type="entry name" value="MULE"/>
    <property type="match status" value="1"/>
</dbReference>
<dbReference type="Proteomes" id="UP000826271">
    <property type="component" value="Unassembled WGS sequence"/>
</dbReference>
<dbReference type="Pfam" id="PF04434">
    <property type="entry name" value="SWIM"/>
    <property type="match status" value="1"/>
</dbReference>
<reference evidence="6" key="1">
    <citation type="submission" date="2019-10" db="EMBL/GenBank/DDBJ databases">
        <authorList>
            <person name="Zhang R."/>
            <person name="Pan Y."/>
            <person name="Wang J."/>
            <person name="Ma R."/>
            <person name="Yu S."/>
        </authorList>
    </citation>
    <scope>NUCLEOTIDE SEQUENCE</scope>
    <source>
        <strain evidence="6">LA-IB0</strain>
        <tissue evidence="6">Leaf</tissue>
    </source>
</reference>
<evidence type="ECO:0000259" key="5">
    <source>
        <dbReference type="PROSITE" id="PS50966"/>
    </source>
</evidence>
<keyword evidence="7" id="KW-1185">Reference proteome</keyword>
<keyword evidence="3" id="KW-0862">Zinc</keyword>
<accession>A0AAV6WT33</accession>
<dbReference type="PANTHER" id="PTHR47718">
    <property type="entry name" value="OS01G0519700 PROTEIN"/>
    <property type="match status" value="1"/>
</dbReference>
<dbReference type="PANTHER" id="PTHR47718:SF17">
    <property type="entry name" value="PROTEIN FAR1-RELATED SEQUENCE 5-LIKE"/>
    <property type="match status" value="1"/>
</dbReference>
<evidence type="ECO:0000256" key="3">
    <source>
        <dbReference type="ARBA" id="ARBA00022833"/>
    </source>
</evidence>
<evidence type="ECO:0000313" key="7">
    <source>
        <dbReference type="Proteomes" id="UP000826271"/>
    </source>
</evidence>
<feature type="domain" description="SWIM-type" evidence="5">
    <location>
        <begin position="565"/>
        <end position="597"/>
    </location>
</feature>
<evidence type="ECO:0000313" key="6">
    <source>
        <dbReference type="EMBL" id="KAG8374171.1"/>
    </source>
</evidence>
<organism evidence="6 7">
    <name type="scientific">Buddleja alternifolia</name>
    <dbReference type="NCBI Taxonomy" id="168488"/>
    <lineage>
        <taxon>Eukaryota</taxon>
        <taxon>Viridiplantae</taxon>
        <taxon>Streptophyta</taxon>
        <taxon>Embryophyta</taxon>
        <taxon>Tracheophyta</taxon>
        <taxon>Spermatophyta</taxon>
        <taxon>Magnoliopsida</taxon>
        <taxon>eudicotyledons</taxon>
        <taxon>Gunneridae</taxon>
        <taxon>Pentapetalae</taxon>
        <taxon>asterids</taxon>
        <taxon>lamiids</taxon>
        <taxon>Lamiales</taxon>
        <taxon>Scrophulariaceae</taxon>
        <taxon>Buddlejeae</taxon>
        <taxon>Buddleja</taxon>
    </lineage>
</organism>
<dbReference type="SMART" id="SM00575">
    <property type="entry name" value="ZnF_PMZ"/>
    <property type="match status" value="1"/>
</dbReference>
<gene>
    <name evidence="6" type="ORF">BUALT_Bualt11G0103100</name>
</gene>
<keyword evidence="1" id="KW-0479">Metal-binding</keyword>
<dbReference type="InterPro" id="IPR006564">
    <property type="entry name" value="Znf_PMZ"/>
</dbReference>
<evidence type="ECO:0000256" key="1">
    <source>
        <dbReference type="ARBA" id="ARBA00022723"/>
    </source>
</evidence>
<dbReference type="InterPro" id="IPR004330">
    <property type="entry name" value="FAR1_DNA_bnd_dom"/>
</dbReference>
<dbReference type="Pfam" id="PF03101">
    <property type="entry name" value="FAR1"/>
    <property type="match status" value="1"/>
</dbReference>
<comment type="caution">
    <text evidence="6">The sequence shown here is derived from an EMBL/GenBank/DDBJ whole genome shotgun (WGS) entry which is preliminary data.</text>
</comment>
<dbReference type="AlphaFoldDB" id="A0AAV6WT33"/>
<dbReference type="EMBL" id="WHWC01000011">
    <property type="protein sequence ID" value="KAG8374171.1"/>
    <property type="molecule type" value="Genomic_DNA"/>
</dbReference>
<name>A0AAV6WT33_9LAMI</name>
<proteinExistence type="predicted"/>
<dbReference type="InterPro" id="IPR018289">
    <property type="entry name" value="MULE_transposase_dom"/>
</dbReference>
<dbReference type="InterPro" id="IPR007527">
    <property type="entry name" value="Znf_SWIM"/>
</dbReference>
<sequence length="944" mass="107319">MDQDPHMSEFDNLNDFSASNPSGEQFGLGDSSLSGHAKVPSLSIVEELEIRLGVGQVMKSTEDTYLLYCKYAHAKGFGIKKGDQRYFTGTKEIQAKEFECSCQGTKDEKCSNDRVPVYQKLITRTGCKARLRVGRKKGREWKVTRFVLEHNHEMIAAGQTHLLRSSRNISHAQKSTMEALVNAKIPLASVLSYMEDEAQGSEHLGFIRKDAYDHFCHIKKCTKIENGDASELLQHFVNKSNDEPLFYWNMQVDDDNRLMNFFFRDHRCRVDFEYFGDVLSVDTTYRTNKYDLICAPFVGINHHKKNVMFGLAFMSDETESSFEWLFRTFLKSMGGKQPETIFTDQCQAMMNAIDTVFPCAHHRLCQWHINQNAPSHLGSMNNNSGFKKLWNECMHHCDSEEEFEVTWKKMIDDYNLDGNNWLKGMYNLSRRWSTTFSNNKFSAGLLATSRSKGTNSILKKAGNRTISLYSFVLNYEKVQKTWRANEKIEDTRCRHGKPATILKNNPLLDHGANVYTLNIFNLFQVELFESLNIQLREQPSHSGHFPRVFEMQSYGQNLKVRIVVFDVQKEEIRCSCHKFESMGILCKHALRVLNRMNVHIIPEMYIKKRWTKGMRNRLSNERSACVSSGSENASGCGNESEMVFVNQKMRFIYDLIMQCKAHEETRNMLIESFNSVAEKTITWLENMSIKDLIACNDLISSERNNQSTEEPLRNPLSIKSRGITNACIQRYWDEKSKMRKRKGKVETSKVVVKGTKRKGKNYQITTLECPSQEATTAPNTQEPVYVQPSHYPTGQPFQETLVENQPYWSQMGGNVPSTFPFLVAGLGLDVKAPYELVVVGGEAGSGLAWARRCVGGGGRIVAFTTPYAMAPETLCAALRHSALNTYEAGLFGRKEVGGVRRLGLVERSCRLSGPGLGWGCSRVAGRQFRVSRRSWCQGGGGRGG</sequence>
<dbReference type="GO" id="GO:0008270">
    <property type="term" value="F:zinc ion binding"/>
    <property type="evidence" value="ECO:0007669"/>
    <property type="project" value="UniProtKB-KW"/>
</dbReference>
<dbReference type="PROSITE" id="PS50966">
    <property type="entry name" value="ZF_SWIM"/>
    <property type="match status" value="1"/>
</dbReference>
<keyword evidence="2 4" id="KW-0863">Zinc-finger</keyword>